<evidence type="ECO:0008006" key="6">
    <source>
        <dbReference type="Google" id="ProtNLM"/>
    </source>
</evidence>
<feature type="region of interest" description="Disordered" evidence="2">
    <location>
        <begin position="871"/>
        <end position="1079"/>
    </location>
</feature>
<feature type="compositionally biased region" description="Basic and acidic residues" evidence="2">
    <location>
        <begin position="809"/>
        <end position="820"/>
    </location>
</feature>
<feature type="region of interest" description="Disordered" evidence="2">
    <location>
        <begin position="808"/>
        <end position="844"/>
    </location>
</feature>
<comment type="caution">
    <text evidence="4">The sequence shown here is derived from an EMBL/GenBank/DDBJ whole genome shotgun (WGS) entry which is preliminary data.</text>
</comment>
<protein>
    <recommendedName>
        <fullName evidence="6">Apolipoprotein A1/A4/E domain-containing protein</fullName>
    </recommendedName>
</protein>
<keyword evidence="1" id="KW-0175">Coiled coil</keyword>
<dbReference type="AlphaFoldDB" id="A0A397Q7U7"/>
<dbReference type="SUPFAM" id="SSF58113">
    <property type="entry name" value="Apolipoprotein A-I"/>
    <property type="match status" value="1"/>
</dbReference>
<keyword evidence="3" id="KW-0812">Transmembrane</keyword>
<sequence length="1189" mass="128051">MAQNPSKSHGSGGSAAKAGGFKSSGKLSGAQAAQKQDAGQGSSAAETPSAPPPHATAPGTGASASAAAKKSEAAPAQDTPAAKGGAAPGRAKSDSSGNAKSDSSTESKSAKTISMPSRRAQRSSADERGASQNASSESSRAAAGQSARDARNQAPARRNAASAARAPVPANDDMPSIGGLVYALQQKPSRSPFMVAGIASVVWAILGTVVGVSMLSKYGGEINGFVDFFASPVMLGTVAGTVVPIAMFWFLAYLIWRAQELRMMSSAMTEVAVRLAEPDKMAEQSVASLGQTVRRQVAAMNDAISRALGRAGELEALVHNEVTALERSYSENEHRIRSLINELASEREALANNSARVSEALRGIGGDVRREIAAASEEATQSLAQATNSLSDQITARAQKITTAVTEAGDAVDAKLAERGAQVNEQLTKHSAKTVDNIHQQSLQVTTAIQQASDRASAAISAKSNSLVHSVMSMSERVAQEIPALLDRLGGEQQRLNSIISDATTNLSALENALSEKTKALDSSLNDKTKVLQGVLAEHSQAIDSSLSERTRALEALLGQRAKEFHNTIGAGTKQIEDSIVSRAQALEEALSRQSGTIRDTLDQHAQTMEQSLSRQAAYIERSVGQSSENIERAVSELAERTGASSEALEAQAETLRQMSSGMLNQIQSLTKRFEEQGATIMKSAKALEVSNTKVDSVMEQRQAQLGKLIESIGKRASELDKMMHNYSSMLEESLSRAENRARNVTEMLAQDSAEKSQSAVREIEKLRSETQAQTFEAIEELKSRFSALSEQIGEQLNTLTSRFSETSETVKDTTRRASMDLETTNSELRRQAKAIPETTRESATAMRKALQDQLAALDSLSDIANRHRYSAAVSRSEEQAPRSGGERPAPVRKDSGDYRSAPAQPPAARQRGREDDAWPTQRSASAQLPKRRTWDEEATQGGRRNRPGSRPDDDFSALTAGLIERLEGKPRQQRDMDERFGAEEEVSARETRDSGSARQPAPPEPQDDETAAKPAGEWSLGDLLARASEAEEDDALSFDNDGFGADERFGGDDQSYGRPPQMAPDPAPRQEKPAPEADRADFNMKDIADAVDQDTVVEVWKRYHRGDRSVISRDVYNRQGQSTFDQVQRRYRNDSAFRHIADRYMADFEKVLKDASQAGQDSKALQNYLVSETGKIYLMLAHASGRLD</sequence>
<accession>A0A397Q7U7</accession>
<keyword evidence="3" id="KW-1133">Transmembrane helix</keyword>
<feature type="coiled-coil region" evidence="1">
    <location>
        <begin position="728"/>
        <end position="799"/>
    </location>
</feature>
<feature type="compositionally biased region" description="Polar residues" evidence="2">
    <location>
        <begin position="130"/>
        <end position="139"/>
    </location>
</feature>
<proteinExistence type="predicted"/>
<dbReference type="EMBL" id="QXDF01000001">
    <property type="protein sequence ID" value="RIA55895.1"/>
    <property type="molecule type" value="Genomic_DNA"/>
</dbReference>
<evidence type="ECO:0000256" key="3">
    <source>
        <dbReference type="SAM" id="Phobius"/>
    </source>
</evidence>
<keyword evidence="5" id="KW-1185">Reference proteome</keyword>
<name>A0A397Q7U7_9HYPH</name>
<evidence type="ECO:0000313" key="5">
    <source>
        <dbReference type="Proteomes" id="UP000266273"/>
    </source>
</evidence>
<feature type="compositionally biased region" description="Low complexity" evidence="2">
    <location>
        <begin position="152"/>
        <end position="170"/>
    </location>
</feature>
<gene>
    <name evidence="4" type="ORF">BXY53_0981</name>
</gene>
<dbReference type="Gene3D" id="1.20.120.20">
    <property type="entry name" value="Apolipoprotein"/>
    <property type="match status" value="2"/>
</dbReference>
<feature type="transmembrane region" description="Helical" evidence="3">
    <location>
        <begin position="193"/>
        <end position="215"/>
    </location>
</feature>
<dbReference type="Proteomes" id="UP000266273">
    <property type="component" value="Unassembled WGS sequence"/>
</dbReference>
<feature type="region of interest" description="Disordered" evidence="2">
    <location>
        <begin position="1"/>
        <end position="170"/>
    </location>
</feature>
<feature type="compositionally biased region" description="Basic and acidic residues" evidence="2">
    <location>
        <begin position="1069"/>
        <end position="1079"/>
    </location>
</feature>
<evidence type="ECO:0000256" key="2">
    <source>
        <dbReference type="SAM" id="MobiDB-lite"/>
    </source>
</evidence>
<feature type="transmembrane region" description="Helical" evidence="3">
    <location>
        <begin position="235"/>
        <end position="256"/>
    </location>
</feature>
<feature type="compositionally biased region" description="Low complexity" evidence="2">
    <location>
        <begin position="56"/>
        <end position="102"/>
    </location>
</feature>
<feature type="compositionally biased region" description="Low complexity" evidence="2">
    <location>
        <begin position="1"/>
        <end position="48"/>
    </location>
</feature>
<feature type="compositionally biased region" description="Basic and acidic residues" evidence="2">
    <location>
        <begin position="965"/>
        <end position="996"/>
    </location>
</feature>
<evidence type="ECO:0000256" key="1">
    <source>
        <dbReference type="SAM" id="Coils"/>
    </source>
</evidence>
<reference evidence="4 5" key="1">
    <citation type="submission" date="2018-08" db="EMBL/GenBank/DDBJ databases">
        <title>Genomic Encyclopedia of Archaeal and Bacterial Type Strains, Phase II (KMG-II): from individual species to whole genera.</title>
        <authorList>
            <person name="Goeker M."/>
        </authorList>
    </citation>
    <scope>NUCLEOTIDE SEQUENCE [LARGE SCALE GENOMIC DNA]</scope>
    <source>
        <strain evidence="4 5">DSM 5002</strain>
    </source>
</reference>
<evidence type="ECO:0000313" key="4">
    <source>
        <dbReference type="EMBL" id="RIA55895.1"/>
    </source>
</evidence>
<keyword evidence="3" id="KW-0472">Membrane</keyword>
<organism evidence="4 5">
    <name type="scientific">Dichotomicrobium thermohalophilum</name>
    <dbReference type="NCBI Taxonomy" id="933063"/>
    <lineage>
        <taxon>Bacteria</taxon>
        <taxon>Pseudomonadati</taxon>
        <taxon>Pseudomonadota</taxon>
        <taxon>Alphaproteobacteria</taxon>
        <taxon>Hyphomicrobiales</taxon>
        <taxon>Hyphomicrobiaceae</taxon>
        <taxon>Dichotomicrobium</taxon>
    </lineage>
</organism>